<evidence type="ECO:0000313" key="4">
    <source>
        <dbReference type="Proteomes" id="UP001497480"/>
    </source>
</evidence>
<proteinExistence type="predicted"/>
<dbReference type="SUPFAM" id="SSF51182">
    <property type="entry name" value="RmlC-like cupins"/>
    <property type="match status" value="1"/>
</dbReference>
<accession>A0AAV1VSG9</accession>
<keyword evidence="4" id="KW-1185">Reference proteome</keyword>
<organism evidence="2 4">
    <name type="scientific">Lupinus luteus</name>
    <name type="common">European yellow lupine</name>
    <dbReference type="NCBI Taxonomy" id="3873"/>
    <lineage>
        <taxon>Eukaryota</taxon>
        <taxon>Viridiplantae</taxon>
        <taxon>Streptophyta</taxon>
        <taxon>Embryophyta</taxon>
        <taxon>Tracheophyta</taxon>
        <taxon>Spermatophyta</taxon>
        <taxon>Magnoliopsida</taxon>
        <taxon>eudicotyledons</taxon>
        <taxon>Gunneridae</taxon>
        <taxon>Pentapetalae</taxon>
        <taxon>rosids</taxon>
        <taxon>fabids</taxon>
        <taxon>Fabales</taxon>
        <taxon>Fabaceae</taxon>
        <taxon>Papilionoideae</taxon>
        <taxon>50 kb inversion clade</taxon>
        <taxon>genistoids sensu lato</taxon>
        <taxon>core genistoids</taxon>
        <taxon>Genisteae</taxon>
        <taxon>Lupinus</taxon>
    </lineage>
</organism>
<dbReference type="InterPro" id="IPR011051">
    <property type="entry name" value="RmlC_Cupin_sf"/>
</dbReference>
<feature type="domain" description="(S)-ureidoglycine aminohydrolase cupin" evidence="1">
    <location>
        <begin position="24"/>
        <end position="92"/>
    </location>
</feature>
<dbReference type="InterPro" id="IPR014710">
    <property type="entry name" value="RmlC-like_jellyroll"/>
</dbReference>
<dbReference type="PANTHER" id="PTHR33271:SF1">
    <property type="entry name" value="RMLC-LIKE JELLY ROLL PROTEIN-RELATED"/>
    <property type="match status" value="1"/>
</dbReference>
<evidence type="ECO:0000259" key="1">
    <source>
        <dbReference type="Pfam" id="PF05899"/>
    </source>
</evidence>
<dbReference type="PANTHER" id="PTHR33271">
    <property type="entry name" value="OS04G0445200 PROTEIN"/>
    <property type="match status" value="1"/>
</dbReference>
<protein>
    <recommendedName>
        <fullName evidence="1">(S)-ureidoglycine aminohydrolase cupin domain-containing protein</fullName>
    </recommendedName>
</protein>
<dbReference type="EMBL" id="CAXHTB010000001">
    <property type="protein sequence ID" value="CAL0299936.1"/>
    <property type="molecule type" value="Genomic_DNA"/>
</dbReference>
<sequence>MTISEINGVMIETQPPQSKLEMVGIKNWGVWESAPVKFTKTFTQAQVTAYIVEGKFNFTVEGNAETIELGVGDMANFPIDSIVTFDIIQPLKIRYLVEN</sequence>
<dbReference type="Proteomes" id="UP001497480">
    <property type="component" value="Unassembled WGS sequence"/>
</dbReference>
<reference evidence="2 4" key="1">
    <citation type="submission" date="2024-03" db="EMBL/GenBank/DDBJ databases">
        <authorList>
            <person name="Martinez-Hernandez J."/>
        </authorList>
    </citation>
    <scope>NUCLEOTIDE SEQUENCE [LARGE SCALE GENOMIC DNA]</scope>
</reference>
<gene>
    <name evidence="2" type="ORF">LLUT_LOCUS995</name>
    <name evidence="3" type="ORF">LLUT_LOCUS996</name>
</gene>
<dbReference type="Gene3D" id="2.60.120.10">
    <property type="entry name" value="Jelly Rolls"/>
    <property type="match status" value="1"/>
</dbReference>
<name>A0AAV1VSG9_LUPLU</name>
<dbReference type="Pfam" id="PF05899">
    <property type="entry name" value="Cupin_3"/>
    <property type="match status" value="1"/>
</dbReference>
<evidence type="ECO:0000313" key="2">
    <source>
        <dbReference type="EMBL" id="CAL0299935.1"/>
    </source>
</evidence>
<dbReference type="AlphaFoldDB" id="A0AAV1VSG9"/>
<dbReference type="InterPro" id="IPR008579">
    <property type="entry name" value="UGlyAH_Cupin_dom"/>
</dbReference>
<dbReference type="EMBL" id="CAXHTB010000001">
    <property type="protein sequence ID" value="CAL0299935.1"/>
    <property type="molecule type" value="Genomic_DNA"/>
</dbReference>
<evidence type="ECO:0000313" key="3">
    <source>
        <dbReference type="EMBL" id="CAL0299936.1"/>
    </source>
</evidence>
<comment type="caution">
    <text evidence="2">The sequence shown here is derived from an EMBL/GenBank/DDBJ whole genome shotgun (WGS) entry which is preliminary data.</text>
</comment>